<sequence>MLSLSQQLLRPPTYVEACPSVYTSQEEEEEEEEEEDGNYGDPFDPDRTPLDGRPPIPVLDVVRGYKCGLCAYRAKARDNIVRHWRDVYNGLAYEPQVTPVRLQSWIKGLNTRYWINLVNRLAAGDTADLITRITTLAGVAGWPELFRGKSLPAILVAAQGAVLPVKDKPWQVRHDQAAGAANTPDDIQSMVYLAASFNRVFTGRVFSIPQDETLRRYGSYGKRFLAYCYRAYRLGRTNAEASLAARWTDE</sequence>
<dbReference type="EMBL" id="CAWUHC010000175">
    <property type="protein sequence ID" value="CAK7237142.1"/>
    <property type="molecule type" value="Genomic_DNA"/>
</dbReference>
<protein>
    <submittedName>
        <fullName evidence="2">Uncharacterized protein</fullName>
    </submittedName>
</protein>
<reference evidence="2 3" key="1">
    <citation type="submission" date="2024-01" db="EMBL/GenBank/DDBJ databases">
        <authorList>
            <person name="Allen C."/>
            <person name="Tagirdzhanova G."/>
        </authorList>
    </citation>
    <scope>NUCLEOTIDE SEQUENCE [LARGE SCALE GENOMIC DNA]</scope>
</reference>
<feature type="region of interest" description="Disordered" evidence="1">
    <location>
        <begin position="19"/>
        <end position="55"/>
    </location>
</feature>
<evidence type="ECO:0000256" key="1">
    <source>
        <dbReference type="SAM" id="MobiDB-lite"/>
    </source>
</evidence>
<gene>
    <name evidence="2" type="ORF">SBRCBS47491_009876</name>
</gene>
<dbReference type="Proteomes" id="UP001642406">
    <property type="component" value="Unassembled WGS sequence"/>
</dbReference>
<organism evidence="2 3">
    <name type="scientific">Sporothrix bragantina</name>
    <dbReference type="NCBI Taxonomy" id="671064"/>
    <lineage>
        <taxon>Eukaryota</taxon>
        <taxon>Fungi</taxon>
        <taxon>Dikarya</taxon>
        <taxon>Ascomycota</taxon>
        <taxon>Pezizomycotina</taxon>
        <taxon>Sordariomycetes</taxon>
        <taxon>Sordariomycetidae</taxon>
        <taxon>Ophiostomatales</taxon>
        <taxon>Ophiostomataceae</taxon>
        <taxon>Sporothrix</taxon>
    </lineage>
</organism>
<evidence type="ECO:0000313" key="2">
    <source>
        <dbReference type="EMBL" id="CAK7237142.1"/>
    </source>
</evidence>
<proteinExistence type="predicted"/>
<comment type="caution">
    <text evidence="2">The sequence shown here is derived from an EMBL/GenBank/DDBJ whole genome shotgun (WGS) entry which is preliminary data.</text>
</comment>
<keyword evidence="3" id="KW-1185">Reference proteome</keyword>
<accession>A0ABP0CYC8</accession>
<name>A0ABP0CYC8_9PEZI</name>
<feature type="compositionally biased region" description="Acidic residues" evidence="1">
    <location>
        <begin position="25"/>
        <end position="38"/>
    </location>
</feature>
<evidence type="ECO:0000313" key="3">
    <source>
        <dbReference type="Proteomes" id="UP001642406"/>
    </source>
</evidence>